<sequence length="524" mass="57401">MANFALDPHPHLPSGFTWAPRVMPFVAPARPHVNLALNIEHTNEDLTITLLTPPIAKIHYILLAWALNQYLLDEGVQVPEIQPFPIRDAYVSFTKPLERECFLQGTPRQFSQYHLRFIKHDEGENFISHGMDRVVLLMLMCYPTDGWFLSLISKSIYNFAQLLYVHESVTVARITVKALVNKEQDTPDDIVVSAGEGPCICSFTVPIFILSPTDVVVGADEQPPPNDGPAHPMPHPAACWMHVNADVDSKGSNVEVGDIGVAPDDPMENDAAVGDTVVGDDHHEDRIQQPLEKLDGELVRVVLGDHVSCLSPTAKDFESSVGLVRKPPMDGPQMPSPDVPVGEATTTALVPMRSILDLVIDLSSLFPCNPPFNSFANVNRLVINLDTPVPSHFANTDTLWHLAKVLVDPLEPAALVSSDDDEVKILDEMPFLHRSSRLNKNLQGFKDQSSADIDAVKGKEVASQRKDLEANTLAIVPAYQGMVEDGAGSAPHLSADMVQAIGTRFLKMQLEVVSQATLLASDDE</sequence>
<accession>K3YCJ2</accession>
<evidence type="ECO:0000259" key="1">
    <source>
        <dbReference type="Pfam" id="PF24530"/>
    </source>
</evidence>
<dbReference type="Proteomes" id="UP000004995">
    <property type="component" value="Unassembled WGS sequence"/>
</dbReference>
<proteinExistence type="predicted"/>
<dbReference type="AlphaFoldDB" id="K3YCJ2"/>
<evidence type="ECO:0000313" key="2">
    <source>
        <dbReference type="EnsemblPlants" id="KQK96512"/>
    </source>
</evidence>
<dbReference type="InParanoid" id="K3YCJ2"/>
<dbReference type="EMBL" id="AGNK02004173">
    <property type="status" value="NOT_ANNOTATED_CDS"/>
    <property type="molecule type" value="Genomic_DNA"/>
</dbReference>
<dbReference type="PANTHER" id="PTHR33075">
    <property type="entry name" value="OS02G0499800 PROTEIN"/>
    <property type="match status" value="1"/>
</dbReference>
<reference evidence="2" key="2">
    <citation type="submission" date="2018-08" db="UniProtKB">
        <authorList>
            <consortium name="EnsemblPlants"/>
        </authorList>
    </citation>
    <scope>IDENTIFICATION</scope>
    <source>
        <strain evidence="2">Yugu1</strain>
    </source>
</reference>
<feature type="domain" description="DUF7597" evidence="1">
    <location>
        <begin position="29"/>
        <end position="126"/>
    </location>
</feature>
<dbReference type="EnsemblPlants" id="KQK96512">
    <property type="protein sequence ID" value="KQK96512"/>
    <property type="gene ID" value="SETIT_011940mg"/>
</dbReference>
<dbReference type="Gramene" id="KQK96512">
    <property type="protein sequence ID" value="KQK96512"/>
    <property type="gene ID" value="SETIT_011940mg"/>
</dbReference>
<reference evidence="3" key="1">
    <citation type="journal article" date="2012" name="Nat. Biotechnol.">
        <title>Reference genome sequence of the model plant Setaria.</title>
        <authorList>
            <person name="Bennetzen J.L."/>
            <person name="Schmutz J."/>
            <person name="Wang H."/>
            <person name="Percifield R."/>
            <person name="Hawkins J."/>
            <person name="Pontaroli A.C."/>
            <person name="Estep M."/>
            <person name="Feng L."/>
            <person name="Vaughn J.N."/>
            <person name="Grimwood J."/>
            <person name="Jenkins J."/>
            <person name="Barry K."/>
            <person name="Lindquist E."/>
            <person name="Hellsten U."/>
            <person name="Deshpande S."/>
            <person name="Wang X."/>
            <person name="Wu X."/>
            <person name="Mitros T."/>
            <person name="Triplett J."/>
            <person name="Yang X."/>
            <person name="Ye C.Y."/>
            <person name="Mauro-Herrera M."/>
            <person name="Wang L."/>
            <person name="Li P."/>
            <person name="Sharma M."/>
            <person name="Sharma R."/>
            <person name="Ronald P.C."/>
            <person name="Panaud O."/>
            <person name="Kellogg E.A."/>
            <person name="Brutnell T.P."/>
            <person name="Doust A.N."/>
            <person name="Tuskan G.A."/>
            <person name="Rokhsar D."/>
            <person name="Devos K.M."/>
        </authorList>
    </citation>
    <scope>NUCLEOTIDE SEQUENCE [LARGE SCALE GENOMIC DNA]</scope>
    <source>
        <strain evidence="3">cv. Yugu1</strain>
    </source>
</reference>
<protein>
    <recommendedName>
        <fullName evidence="1">DUF7597 domain-containing protein</fullName>
    </recommendedName>
</protein>
<organism evidence="2 3">
    <name type="scientific">Setaria italica</name>
    <name type="common">Foxtail millet</name>
    <name type="synonym">Panicum italicum</name>
    <dbReference type="NCBI Taxonomy" id="4555"/>
    <lineage>
        <taxon>Eukaryota</taxon>
        <taxon>Viridiplantae</taxon>
        <taxon>Streptophyta</taxon>
        <taxon>Embryophyta</taxon>
        <taxon>Tracheophyta</taxon>
        <taxon>Spermatophyta</taxon>
        <taxon>Magnoliopsida</taxon>
        <taxon>Liliopsida</taxon>
        <taxon>Poales</taxon>
        <taxon>Poaceae</taxon>
        <taxon>PACMAD clade</taxon>
        <taxon>Panicoideae</taxon>
        <taxon>Panicodae</taxon>
        <taxon>Paniceae</taxon>
        <taxon>Cenchrinae</taxon>
        <taxon>Setaria</taxon>
    </lineage>
</organism>
<name>K3YCJ2_SETIT</name>
<dbReference type="HOGENOM" id="CLU_009245_3_2_1"/>
<keyword evidence="3" id="KW-1185">Reference proteome</keyword>
<dbReference type="FunCoup" id="K3YCJ2">
    <property type="interactions" value="1319"/>
</dbReference>
<dbReference type="PANTHER" id="PTHR33075:SF7">
    <property type="entry name" value="OS02G0303350 PROTEIN"/>
    <property type="match status" value="1"/>
</dbReference>
<evidence type="ECO:0000313" key="3">
    <source>
        <dbReference type="Proteomes" id="UP000004995"/>
    </source>
</evidence>
<dbReference type="Pfam" id="PF24530">
    <property type="entry name" value="DUF7597"/>
    <property type="match status" value="1"/>
</dbReference>
<dbReference type="InterPro" id="IPR056018">
    <property type="entry name" value="DUF7597"/>
</dbReference>